<dbReference type="Pfam" id="PF00270">
    <property type="entry name" value="DEAD"/>
    <property type="match status" value="1"/>
</dbReference>
<evidence type="ECO:0000259" key="14">
    <source>
        <dbReference type="PROSITE" id="PS50304"/>
    </source>
</evidence>
<dbReference type="EC" id="3.6.4.13" evidence="1"/>
<comment type="catalytic activity">
    <reaction evidence="12">
        <text>ATP + H2O = ADP + phosphate + H(+)</text>
        <dbReference type="Rhea" id="RHEA:13065"/>
        <dbReference type="ChEBI" id="CHEBI:15377"/>
        <dbReference type="ChEBI" id="CHEBI:15378"/>
        <dbReference type="ChEBI" id="CHEBI:30616"/>
        <dbReference type="ChEBI" id="CHEBI:43474"/>
        <dbReference type="ChEBI" id="CHEBI:456216"/>
        <dbReference type="EC" id="3.6.4.13"/>
    </reaction>
</comment>
<dbReference type="PANTHER" id="PTHR22655:SF2">
    <property type="entry name" value="ATP-DEPENDENT RNA HELICASE TDRD12-RELATED"/>
    <property type="match status" value="1"/>
</dbReference>
<dbReference type="InterPro" id="IPR035437">
    <property type="entry name" value="SNase_OB-fold_sf"/>
</dbReference>
<evidence type="ECO:0000256" key="10">
    <source>
        <dbReference type="ARBA" id="ARBA00023158"/>
    </source>
</evidence>
<keyword evidence="5" id="KW-0221">Differentiation</keyword>
<sequence>MSNSVKVKIISIFNPHEFYFKFLDEKSERNNTITRRKVFDIQNLLNNYRSNKVNSQDIKFGEIYGCYIKDWKRCVRGKLVEKLRNGDWKVLLIDHGFFKNAQEIFKINQNLKISFGHIQRGSLPLKSDACCANQWHDDTLSVCNELQSLKDLLEINFIPIYKENEIHVGDLFIVDGLNRYSLSEKLIANSCVRRCSEPKEIFQTLVEKEEVGVFSNCDQPKQKIEIFQKSSSIQSNQLIVYGSNIKPSWKNTDIKFPNFYKQQIIKRFPSMSNAQSCVWPQIYNTNQSVIMIARNNDDLQYLYLVPLLAKILSDPDYKSTASNIGSVAIIFASCIANVEKIARFCKEYASNAKIIIATGICEEKRFELINGCDILITTPSAFGQLNKNISINLLNKTLKYVVYNNFHQLASKFEQHINKILKMFLNLTQRPQFLVTSDSLTNALKCKLINHLQKSETILCVDDNHIEAASFVGMNISIEFISKQDNLYEIFSKSYINHKGKTVIVSSDDEICKNFERQELSERELKFIYCNNADVMKEWSKNAVVNKILVISDKNLERFNVKCAQNLIHYDLPNNWTLFSRRYRVLTNSIIDKLDAKDCSLSSKIFLHDENIEQFVNLMNFVTSQNLSKSKSFSDILERIRISREKTKCDQNVSICSNLLQLGKCQRRSCPSRHILSDQDKPLLRLQPSKSIIKFDLISVQSPTSFIVQIKEHFDTNKWVSRDETNKIIQRHLDEMQAYCQKKENVLEINEGTIGGIYAKFDEKKGLWVRGRMIERVSQQIIKLYLIDFGTITPSLESKLFKLPEKYFKLEPLVCKLQILDLIPLDMESKYDEIHTHKLSEMIKNVDKQSAVYTCKIEFILFDIIFTKSFNSRHNKFNLKSAHQKLKISEIDESMSQNLFELISTIVKKEEEIPAVECMKKFFEIQIKEEVSENSTPLAVNWKMLKNSETYAVNMSHYTSPYSFLIIQENDENLVLKKELKNIEESSVTENLSIFNSGKVCLYRSEKNYRALILSEMDDEIEILLVDYGEIIKCSKENLFKIRPEFVSFNFQVVHCAMMGIRPKYNMKMWPNLQRNAVKKLMEEKDLEIYVIGKDTRANKYREFGINCYEVFLYDRNTKERIDKIAVEQKVADVDKSVDDINLNTTIQNDDILKLNESDSDFVECDGMMHSVHIGKDLENLLGINKKFERNISIDSTKTVASSSQNSFYQSDSGFSSNATATSLLEYIHKPLYIEWRQNEFLIYLLVNAPDCKEYSLVIEEFSLDVIVKNVNGAIETSLIHLFSRINVELCSHQLCGSKIIVKLAKKNFGAWPRLTKNCEKSQYIKFSNENVPKFKFYSTLSSSSSSSNSIDYKKCDSGPAGKYDSSDDSTENESEFKITSSDEDDF</sequence>
<keyword evidence="9" id="KW-0744">Spermatogenesis</keyword>
<dbReference type="Gene3D" id="3.40.50.300">
    <property type="entry name" value="P-loop containing nucleotide triphosphate hydrolases"/>
    <property type="match status" value="1"/>
</dbReference>
<dbReference type="GO" id="GO:0005737">
    <property type="term" value="C:cytoplasm"/>
    <property type="evidence" value="ECO:0007669"/>
    <property type="project" value="UniProtKB-ARBA"/>
</dbReference>
<keyword evidence="4" id="KW-0547">Nucleotide-binding</keyword>
<protein>
    <recommendedName>
        <fullName evidence="1">RNA helicase</fullName>
        <ecNumber evidence="1">3.6.4.13</ecNumber>
    </recommendedName>
</protein>
<feature type="domain" description="Tudor" evidence="14">
    <location>
        <begin position="994"/>
        <end position="1049"/>
    </location>
</feature>
<dbReference type="SUPFAM" id="SSF63748">
    <property type="entry name" value="Tudor/PWWP/MBT"/>
    <property type="match status" value="2"/>
</dbReference>
<dbReference type="InterPro" id="IPR002999">
    <property type="entry name" value="Tudor"/>
</dbReference>
<evidence type="ECO:0000313" key="17">
    <source>
        <dbReference type="Proteomes" id="UP001107558"/>
    </source>
</evidence>
<evidence type="ECO:0000256" key="1">
    <source>
        <dbReference type="ARBA" id="ARBA00012552"/>
    </source>
</evidence>
<dbReference type="Gene3D" id="2.30.30.140">
    <property type="match status" value="2"/>
</dbReference>
<dbReference type="GO" id="GO:0005524">
    <property type="term" value="F:ATP binding"/>
    <property type="evidence" value="ECO:0007669"/>
    <property type="project" value="UniProtKB-KW"/>
</dbReference>
<dbReference type="GO" id="GO:0042078">
    <property type="term" value="P:germ-line stem cell division"/>
    <property type="evidence" value="ECO:0007669"/>
    <property type="project" value="TreeGrafter"/>
</dbReference>
<dbReference type="OrthoDB" id="7791192at2759"/>
<dbReference type="GO" id="GO:0031047">
    <property type="term" value="P:regulatory ncRNA-mediated gene silencing"/>
    <property type="evidence" value="ECO:0007669"/>
    <property type="project" value="UniProtKB-KW"/>
</dbReference>
<dbReference type="InterPro" id="IPR008978">
    <property type="entry name" value="HSP20-like_chaperone"/>
</dbReference>
<name>A0A9J6C0Q0_POLVA</name>
<evidence type="ECO:0000256" key="11">
    <source>
        <dbReference type="ARBA" id="ARBA00023254"/>
    </source>
</evidence>
<evidence type="ECO:0000256" key="12">
    <source>
        <dbReference type="ARBA" id="ARBA00047984"/>
    </source>
</evidence>
<evidence type="ECO:0000256" key="8">
    <source>
        <dbReference type="ARBA" id="ARBA00022840"/>
    </source>
</evidence>
<evidence type="ECO:0000256" key="9">
    <source>
        <dbReference type="ARBA" id="ARBA00022871"/>
    </source>
</evidence>
<keyword evidence="10" id="KW-0943">RNA-mediated gene silencing</keyword>
<reference evidence="16" key="1">
    <citation type="submission" date="2021-03" db="EMBL/GenBank/DDBJ databases">
        <title>Chromosome level genome of the anhydrobiotic midge Polypedilum vanderplanki.</title>
        <authorList>
            <person name="Yoshida Y."/>
            <person name="Kikawada T."/>
            <person name="Gusev O."/>
        </authorList>
    </citation>
    <scope>NUCLEOTIDE SEQUENCE</scope>
    <source>
        <strain evidence="16">NIAS01</strain>
        <tissue evidence="16">Whole body or cell culture</tissue>
    </source>
</reference>
<keyword evidence="2" id="KW-0217">Developmental protein</keyword>
<comment type="caution">
    <text evidence="16">The sequence shown here is derived from an EMBL/GenBank/DDBJ whole genome shotgun (WGS) entry which is preliminary data.</text>
</comment>
<evidence type="ECO:0000256" key="7">
    <source>
        <dbReference type="ARBA" id="ARBA00022806"/>
    </source>
</evidence>
<dbReference type="PANTHER" id="PTHR22655">
    <property type="entry name" value="ATP-DEPENDENT RNA HELICASE TDRD12-RELATED"/>
    <property type="match status" value="1"/>
</dbReference>
<dbReference type="SUPFAM" id="SSF52540">
    <property type="entry name" value="P-loop containing nucleoside triphosphate hydrolases"/>
    <property type="match status" value="1"/>
</dbReference>
<keyword evidence="17" id="KW-1185">Reference proteome</keyword>
<dbReference type="GO" id="GO:0003724">
    <property type="term" value="F:RNA helicase activity"/>
    <property type="evidence" value="ECO:0007669"/>
    <property type="project" value="UniProtKB-EC"/>
</dbReference>
<dbReference type="PROSITE" id="PS51203">
    <property type="entry name" value="CS"/>
    <property type="match status" value="1"/>
</dbReference>
<dbReference type="GO" id="GO:0051321">
    <property type="term" value="P:meiotic cell cycle"/>
    <property type="evidence" value="ECO:0007669"/>
    <property type="project" value="UniProtKB-KW"/>
</dbReference>
<evidence type="ECO:0000256" key="13">
    <source>
        <dbReference type="SAM" id="MobiDB-lite"/>
    </source>
</evidence>
<feature type="domain" description="CS" evidence="15">
    <location>
        <begin position="1229"/>
        <end position="1316"/>
    </location>
</feature>
<keyword evidence="7" id="KW-0347">Helicase</keyword>
<evidence type="ECO:0000256" key="5">
    <source>
        <dbReference type="ARBA" id="ARBA00022782"/>
    </source>
</evidence>
<feature type="region of interest" description="Disordered" evidence="13">
    <location>
        <begin position="1358"/>
        <end position="1387"/>
    </location>
</feature>
<dbReference type="PROSITE" id="PS50304">
    <property type="entry name" value="TUDOR"/>
    <property type="match status" value="1"/>
</dbReference>
<organism evidence="16 17">
    <name type="scientific">Polypedilum vanderplanki</name>
    <name type="common">Sleeping chironomid midge</name>
    <dbReference type="NCBI Taxonomy" id="319348"/>
    <lineage>
        <taxon>Eukaryota</taxon>
        <taxon>Metazoa</taxon>
        <taxon>Ecdysozoa</taxon>
        <taxon>Arthropoda</taxon>
        <taxon>Hexapoda</taxon>
        <taxon>Insecta</taxon>
        <taxon>Pterygota</taxon>
        <taxon>Neoptera</taxon>
        <taxon>Endopterygota</taxon>
        <taxon>Diptera</taxon>
        <taxon>Nematocera</taxon>
        <taxon>Chironomoidea</taxon>
        <taxon>Chironomidae</taxon>
        <taxon>Chironominae</taxon>
        <taxon>Polypedilum</taxon>
        <taxon>Polypedilum</taxon>
    </lineage>
</organism>
<dbReference type="Gene3D" id="2.60.40.790">
    <property type="match status" value="1"/>
</dbReference>
<dbReference type="GO" id="GO:0016787">
    <property type="term" value="F:hydrolase activity"/>
    <property type="evidence" value="ECO:0007669"/>
    <property type="project" value="UniProtKB-KW"/>
</dbReference>
<dbReference type="Proteomes" id="UP001107558">
    <property type="component" value="Chromosome 2"/>
</dbReference>
<proteinExistence type="predicted"/>
<evidence type="ECO:0000256" key="4">
    <source>
        <dbReference type="ARBA" id="ARBA00022741"/>
    </source>
</evidence>
<dbReference type="InterPro" id="IPR027417">
    <property type="entry name" value="P-loop_NTPase"/>
</dbReference>
<evidence type="ECO:0000256" key="6">
    <source>
        <dbReference type="ARBA" id="ARBA00022801"/>
    </source>
</evidence>
<keyword evidence="11" id="KW-0469">Meiosis</keyword>
<keyword evidence="8" id="KW-0067">ATP-binding</keyword>
<dbReference type="Gene3D" id="2.40.50.90">
    <property type="match status" value="2"/>
</dbReference>
<dbReference type="InterPro" id="IPR011545">
    <property type="entry name" value="DEAD/DEAH_box_helicase_dom"/>
</dbReference>
<dbReference type="GO" id="GO:0007283">
    <property type="term" value="P:spermatogenesis"/>
    <property type="evidence" value="ECO:0007669"/>
    <property type="project" value="UniProtKB-KW"/>
</dbReference>
<evidence type="ECO:0000259" key="15">
    <source>
        <dbReference type="PROSITE" id="PS51203"/>
    </source>
</evidence>
<gene>
    <name evidence="16" type="ORF">PVAND_004999</name>
</gene>
<evidence type="ECO:0000256" key="2">
    <source>
        <dbReference type="ARBA" id="ARBA00022473"/>
    </source>
</evidence>
<dbReference type="SUPFAM" id="SSF49764">
    <property type="entry name" value="HSP20-like chaperones"/>
    <property type="match status" value="1"/>
</dbReference>
<evidence type="ECO:0000313" key="16">
    <source>
        <dbReference type="EMBL" id="KAG5675062.1"/>
    </source>
</evidence>
<keyword evidence="3" id="KW-0677">Repeat</keyword>
<dbReference type="Pfam" id="PF00567">
    <property type="entry name" value="TUDOR"/>
    <property type="match status" value="2"/>
</dbReference>
<dbReference type="EMBL" id="JADBJN010000002">
    <property type="protein sequence ID" value="KAG5675062.1"/>
    <property type="molecule type" value="Genomic_DNA"/>
</dbReference>
<evidence type="ECO:0000256" key="3">
    <source>
        <dbReference type="ARBA" id="ARBA00022737"/>
    </source>
</evidence>
<dbReference type="InterPro" id="IPR007052">
    <property type="entry name" value="CS_dom"/>
</dbReference>
<keyword evidence="6" id="KW-0378">Hydrolase</keyword>
<accession>A0A9J6C0Q0</accession>
<dbReference type="GO" id="GO:0003676">
    <property type="term" value="F:nucleic acid binding"/>
    <property type="evidence" value="ECO:0007669"/>
    <property type="project" value="InterPro"/>
</dbReference>